<accession>A0A7C2E2J5</accession>
<dbReference type="Pfam" id="PF02674">
    <property type="entry name" value="Colicin_V"/>
    <property type="match status" value="1"/>
</dbReference>
<keyword evidence="4 5" id="KW-0472">Membrane</keyword>
<protein>
    <submittedName>
        <fullName evidence="6">CvpA family protein</fullName>
    </submittedName>
</protein>
<dbReference type="PANTHER" id="PTHR37306">
    <property type="entry name" value="COLICIN V PRODUCTION PROTEIN"/>
    <property type="match status" value="1"/>
</dbReference>
<name>A0A7C2E2J5_9THEO</name>
<evidence type="ECO:0000256" key="5">
    <source>
        <dbReference type="SAM" id="Phobius"/>
    </source>
</evidence>
<keyword evidence="3 5" id="KW-1133">Transmembrane helix</keyword>
<sequence length="232" mass="24835">MNWLDVILILLLAGGCYQGLRTGLVLSFIRLAGIGVAFLVATRYHQLLGVFLEQHWHLTDLLAAWLANFYKHPEAFWGGHPEAVRALVPGRDSGPIGVVQAVAALSGGGAGVWRAPVALVAHSVINAAAFLLLFIGTERLWFFIGRYATFFRRWLPFLPLDRLGGAVFGAGWGVVGGVVLVLLLRYVVGLGGVLMGTDNFLARALNTAALVPYYEGLFRAASGFFSGAGVAV</sequence>
<comment type="caution">
    <text evidence="6">The sequence shown here is derived from an EMBL/GenBank/DDBJ whole genome shotgun (WGS) entry which is preliminary data.</text>
</comment>
<dbReference type="PANTHER" id="PTHR37306:SF1">
    <property type="entry name" value="COLICIN V PRODUCTION PROTEIN"/>
    <property type="match status" value="1"/>
</dbReference>
<evidence type="ECO:0000256" key="3">
    <source>
        <dbReference type="ARBA" id="ARBA00022989"/>
    </source>
</evidence>
<organism evidence="6">
    <name type="scientific">Ammonifex degensii</name>
    <dbReference type="NCBI Taxonomy" id="42838"/>
    <lineage>
        <taxon>Bacteria</taxon>
        <taxon>Bacillati</taxon>
        <taxon>Bacillota</taxon>
        <taxon>Clostridia</taxon>
        <taxon>Thermoanaerobacterales</taxon>
        <taxon>Thermoanaerobacteraceae</taxon>
        <taxon>Ammonifex</taxon>
    </lineage>
</organism>
<keyword evidence="2 5" id="KW-0812">Transmembrane</keyword>
<comment type="subcellular location">
    <subcellularLocation>
        <location evidence="1">Membrane</location>
        <topology evidence="1">Multi-pass membrane protein</topology>
    </subcellularLocation>
</comment>
<feature type="transmembrane region" description="Helical" evidence="5">
    <location>
        <begin position="164"/>
        <end position="188"/>
    </location>
</feature>
<evidence type="ECO:0000313" key="6">
    <source>
        <dbReference type="EMBL" id="HEL65766.1"/>
    </source>
</evidence>
<proteinExistence type="predicted"/>
<feature type="transmembrane region" description="Helical" evidence="5">
    <location>
        <begin position="28"/>
        <end position="45"/>
    </location>
</feature>
<dbReference type="GO" id="GO:0009403">
    <property type="term" value="P:toxin biosynthetic process"/>
    <property type="evidence" value="ECO:0007669"/>
    <property type="project" value="InterPro"/>
</dbReference>
<evidence type="ECO:0000256" key="2">
    <source>
        <dbReference type="ARBA" id="ARBA00022692"/>
    </source>
</evidence>
<dbReference type="InterPro" id="IPR003825">
    <property type="entry name" value="Colicin-V_CvpA"/>
</dbReference>
<evidence type="ECO:0000256" key="1">
    <source>
        <dbReference type="ARBA" id="ARBA00004141"/>
    </source>
</evidence>
<evidence type="ECO:0000256" key="4">
    <source>
        <dbReference type="ARBA" id="ARBA00023136"/>
    </source>
</evidence>
<gene>
    <name evidence="6" type="ORF">ENQ34_03675</name>
</gene>
<reference evidence="6" key="1">
    <citation type="journal article" date="2020" name="mSystems">
        <title>Genome- and Community-Level Interaction Insights into Carbon Utilization and Element Cycling Functions of Hydrothermarchaeota in Hydrothermal Sediment.</title>
        <authorList>
            <person name="Zhou Z."/>
            <person name="Liu Y."/>
            <person name="Xu W."/>
            <person name="Pan J."/>
            <person name="Luo Z.H."/>
            <person name="Li M."/>
        </authorList>
    </citation>
    <scope>NUCLEOTIDE SEQUENCE [LARGE SCALE GENOMIC DNA]</scope>
    <source>
        <strain evidence="6">SpSt-300</strain>
    </source>
</reference>
<dbReference type="EMBL" id="DSMU01000235">
    <property type="protein sequence ID" value="HEL65766.1"/>
    <property type="molecule type" value="Genomic_DNA"/>
</dbReference>
<feature type="transmembrane region" description="Helical" evidence="5">
    <location>
        <begin position="124"/>
        <end position="144"/>
    </location>
</feature>
<dbReference type="AlphaFoldDB" id="A0A7C2E2J5"/>
<dbReference type="GO" id="GO:0016020">
    <property type="term" value="C:membrane"/>
    <property type="evidence" value="ECO:0007669"/>
    <property type="project" value="UniProtKB-SubCell"/>
</dbReference>